<keyword evidence="2 10" id="KW-0963">Cytoplasm</keyword>
<evidence type="ECO:0000256" key="2">
    <source>
        <dbReference type="ARBA" id="ARBA00022490"/>
    </source>
</evidence>
<dbReference type="GO" id="GO:0008654">
    <property type="term" value="P:phospholipid biosynthetic process"/>
    <property type="evidence" value="ECO:0007669"/>
    <property type="project" value="UniProtKB-KW"/>
</dbReference>
<protein>
    <recommendedName>
        <fullName evidence="8 10">Phosphate acyltransferase</fullName>
        <ecNumber evidence="8 10">2.3.1.274</ecNumber>
    </recommendedName>
    <alternativeName>
        <fullName evidence="10">Acyl-ACP phosphotransacylase</fullName>
    </alternativeName>
    <alternativeName>
        <fullName evidence="10">Acyl-[acyl-carrier-protein]--phosphate acyltransferase</fullName>
    </alternativeName>
    <alternativeName>
        <fullName evidence="10">Phosphate-acyl-ACP acyltransferase</fullName>
    </alternativeName>
</protein>
<keyword evidence="7 10" id="KW-1208">Phospholipid metabolism</keyword>
<gene>
    <name evidence="10 11" type="primary">plsX</name>
    <name evidence="11" type="ORF">E0W69_014275</name>
</gene>
<evidence type="ECO:0000256" key="9">
    <source>
        <dbReference type="ARBA" id="ARBA00046608"/>
    </source>
</evidence>
<evidence type="ECO:0000256" key="3">
    <source>
        <dbReference type="ARBA" id="ARBA00022516"/>
    </source>
</evidence>
<dbReference type="UniPathway" id="UPA00085"/>
<evidence type="ECO:0000256" key="5">
    <source>
        <dbReference type="ARBA" id="ARBA00023098"/>
    </source>
</evidence>
<evidence type="ECO:0000313" key="12">
    <source>
        <dbReference type="Proteomes" id="UP000292424"/>
    </source>
</evidence>
<dbReference type="InterPro" id="IPR012281">
    <property type="entry name" value="Phospholipid_synth_PlsX-like"/>
</dbReference>
<keyword evidence="5 10" id="KW-0443">Lipid metabolism</keyword>
<sequence length="314" mass="34040">MMGGDYAPKEAVKGVKLYLENNSHPEIIVCIGDEAQLTPLFEEFQLNGHPNIQIVHASEVIGFNEHPTKALKEKPHSSISIGFHLLASGKIDAFASAGSTGAMMVGTMYALKTVKGVLRPTIPSFLPRLDGSTGLILDVGLNSDCKPEQLNQFAILGSLYAEEMLSKNNPSIGLLNVGEEEGKGNILAQATYPLLKANKHINFQGNIEGRDFFKNKVDVIVCDGFTGNVVLKMAESMYEVAVHRKLEKDEFFGQFHYENYGGTPILGVDKPVIIGHGISNDKAFCNMLVQAAKMGSTHLCQKIEQAFASVSAEA</sequence>
<comment type="subcellular location">
    <subcellularLocation>
        <location evidence="10">Cytoplasm</location>
    </subcellularLocation>
    <text evidence="10">Associated with the membrane possibly through PlsY.</text>
</comment>
<dbReference type="Proteomes" id="UP000292424">
    <property type="component" value="Chromosome"/>
</dbReference>
<dbReference type="KEGG" id="arac:E0W69_014275"/>
<comment type="subunit">
    <text evidence="9 10">Homodimer. Probably interacts with PlsY.</text>
</comment>
<keyword evidence="6 10" id="KW-0594">Phospholipid biosynthesis</keyword>
<organism evidence="11 12">
    <name type="scientific">Rhizosphaericola mali</name>
    <dbReference type="NCBI Taxonomy" id="2545455"/>
    <lineage>
        <taxon>Bacteria</taxon>
        <taxon>Pseudomonadati</taxon>
        <taxon>Bacteroidota</taxon>
        <taxon>Chitinophagia</taxon>
        <taxon>Chitinophagales</taxon>
        <taxon>Chitinophagaceae</taxon>
        <taxon>Rhizosphaericola</taxon>
    </lineage>
</organism>
<comment type="function">
    <text evidence="10">Catalyzes the reversible formation of acyl-phosphate (acyl-PO(4)) from acyl-[acyl-carrier-protein] (acyl-ACP). This enzyme utilizes acyl-ACP as fatty acyl donor, but not acyl-CoA.</text>
</comment>
<dbReference type="GO" id="GO:0043811">
    <property type="term" value="F:phosphate:acyl-[acyl carrier protein] acyltransferase activity"/>
    <property type="evidence" value="ECO:0007669"/>
    <property type="project" value="UniProtKB-UniRule"/>
</dbReference>
<dbReference type="HAMAP" id="MF_00019">
    <property type="entry name" value="PlsX"/>
    <property type="match status" value="1"/>
</dbReference>
<comment type="pathway">
    <text evidence="10">Lipid metabolism; phospholipid metabolism.</text>
</comment>
<dbReference type="PIRSF" id="PIRSF002465">
    <property type="entry name" value="Phsphlp_syn_PlsX"/>
    <property type="match status" value="1"/>
</dbReference>
<keyword evidence="3 10" id="KW-0444">Lipid biosynthesis</keyword>
<comment type="catalytic activity">
    <reaction evidence="1 10">
        <text>a fatty acyl-[ACP] + phosphate = an acyl phosphate + holo-[ACP]</text>
        <dbReference type="Rhea" id="RHEA:42292"/>
        <dbReference type="Rhea" id="RHEA-COMP:9685"/>
        <dbReference type="Rhea" id="RHEA-COMP:14125"/>
        <dbReference type="ChEBI" id="CHEBI:43474"/>
        <dbReference type="ChEBI" id="CHEBI:59918"/>
        <dbReference type="ChEBI" id="CHEBI:64479"/>
        <dbReference type="ChEBI" id="CHEBI:138651"/>
        <dbReference type="EC" id="2.3.1.274"/>
    </reaction>
</comment>
<dbReference type="NCBIfam" id="TIGR00182">
    <property type="entry name" value="plsX"/>
    <property type="match status" value="1"/>
</dbReference>
<keyword evidence="11" id="KW-0012">Acyltransferase</keyword>
<name>A0A5P2G6N8_9BACT</name>
<proteinExistence type="inferred from homology"/>
<keyword evidence="4 10" id="KW-0808">Transferase</keyword>
<dbReference type="SUPFAM" id="SSF53659">
    <property type="entry name" value="Isocitrate/Isopropylmalate dehydrogenase-like"/>
    <property type="match status" value="1"/>
</dbReference>
<dbReference type="GO" id="GO:0006633">
    <property type="term" value="P:fatty acid biosynthetic process"/>
    <property type="evidence" value="ECO:0007669"/>
    <property type="project" value="UniProtKB-UniRule"/>
</dbReference>
<dbReference type="Pfam" id="PF02504">
    <property type="entry name" value="FA_synthesis"/>
    <property type="match status" value="2"/>
</dbReference>
<dbReference type="Gene3D" id="3.40.718.10">
    <property type="entry name" value="Isopropylmalate Dehydrogenase"/>
    <property type="match status" value="1"/>
</dbReference>
<reference evidence="11 12" key="1">
    <citation type="submission" date="2019-09" db="EMBL/GenBank/DDBJ databases">
        <title>Complete genome sequence of Arachidicoccus sp. B3-10 isolated from apple orchard soil.</title>
        <authorList>
            <person name="Kim H.S."/>
            <person name="Han K.-I."/>
            <person name="Suh M.K."/>
            <person name="Lee K.C."/>
            <person name="Eom M.K."/>
            <person name="Kim J.-S."/>
            <person name="Kang S.W."/>
            <person name="Sin Y."/>
            <person name="Lee J.-S."/>
        </authorList>
    </citation>
    <scope>NUCLEOTIDE SEQUENCE [LARGE SCALE GENOMIC DNA]</scope>
    <source>
        <strain evidence="11 12">B3-10</strain>
    </source>
</reference>
<comment type="similarity">
    <text evidence="10">Belongs to the PlsX family.</text>
</comment>
<dbReference type="EMBL" id="CP044016">
    <property type="protein sequence ID" value="QES90987.1"/>
    <property type="molecule type" value="Genomic_DNA"/>
</dbReference>
<dbReference type="EC" id="2.3.1.274" evidence="8 10"/>
<evidence type="ECO:0000256" key="1">
    <source>
        <dbReference type="ARBA" id="ARBA00001232"/>
    </source>
</evidence>
<dbReference type="InterPro" id="IPR003664">
    <property type="entry name" value="FA_synthesis"/>
</dbReference>
<evidence type="ECO:0000313" key="11">
    <source>
        <dbReference type="EMBL" id="QES90987.1"/>
    </source>
</evidence>
<accession>A0A5P2G6N8</accession>
<evidence type="ECO:0000256" key="7">
    <source>
        <dbReference type="ARBA" id="ARBA00023264"/>
    </source>
</evidence>
<dbReference type="OrthoDB" id="9806408at2"/>
<dbReference type="PANTHER" id="PTHR30100">
    <property type="entry name" value="FATTY ACID/PHOSPHOLIPID SYNTHESIS PROTEIN PLSX"/>
    <property type="match status" value="1"/>
</dbReference>
<dbReference type="PANTHER" id="PTHR30100:SF1">
    <property type="entry name" value="PHOSPHATE ACYLTRANSFERASE"/>
    <property type="match status" value="1"/>
</dbReference>
<evidence type="ECO:0000256" key="8">
    <source>
        <dbReference type="ARBA" id="ARBA00024069"/>
    </source>
</evidence>
<dbReference type="GO" id="GO:0005737">
    <property type="term" value="C:cytoplasm"/>
    <property type="evidence" value="ECO:0007669"/>
    <property type="project" value="UniProtKB-SubCell"/>
</dbReference>
<dbReference type="AlphaFoldDB" id="A0A5P2G6N8"/>
<evidence type="ECO:0000256" key="4">
    <source>
        <dbReference type="ARBA" id="ARBA00022679"/>
    </source>
</evidence>
<evidence type="ECO:0000256" key="6">
    <source>
        <dbReference type="ARBA" id="ARBA00023209"/>
    </source>
</evidence>
<keyword evidence="12" id="KW-1185">Reference proteome</keyword>
<evidence type="ECO:0000256" key="10">
    <source>
        <dbReference type="HAMAP-Rule" id="MF_00019"/>
    </source>
</evidence>